<dbReference type="Proteomes" id="UP001164803">
    <property type="component" value="Chromosome"/>
</dbReference>
<organism evidence="1 2">
    <name type="scientific">Alicyclobacillus dauci</name>
    <dbReference type="NCBI Taxonomy" id="1475485"/>
    <lineage>
        <taxon>Bacteria</taxon>
        <taxon>Bacillati</taxon>
        <taxon>Bacillota</taxon>
        <taxon>Bacilli</taxon>
        <taxon>Bacillales</taxon>
        <taxon>Alicyclobacillaceae</taxon>
        <taxon>Alicyclobacillus</taxon>
    </lineage>
</organism>
<dbReference type="PIRSF" id="PIRSF010372">
    <property type="entry name" value="PaiB"/>
    <property type="match status" value="1"/>
</dbReference>
<keyword evidence="2" id="KW-1185">Reference proteome</keyword>
<reference evidence="1" key="1">
    <citation type="submission" date="2022-08" db="EMBL/GenBank/DDBJ databases">
        <title>Alicyclobacillus dauci DSM2870, complete genome.</title>
        <authorList>
            <person name="Wang Q."/>
            <person name="Cai R."/>
            <person name="Wang Z."/>
        </authorList>
    </citation>
    <scope>NUCLEOTIDE SEQUENCE</scope>
    <source>
        <strain evidence="1">DSM 28700</strain>
    </source>
</reference>
<proteinExistence type="predicted"/>
<gene>
    <name evidence="1" type="ORF">NZD86_13015</name>
</gene>
<evidence type="ECO:0000313" key="1">
    <source>
        <dbReference type="EMBL" id="WAH35231.1"/>
    </source>
</evidence>
<dbReference type="InterPro" id="IPR012349">
    <property type="entry name" value="Split_barrel_FMN-bd"/>
</dbReference>
<dbReference type="RefSeq" id="WP_268042266.1">
    <property type="nucleotide sequence ID" value="NZ_CP104064.1"/>
</dbReference>
<name>A0ABY6YZ28_9BACL</name>
<dbReference type="InterPro" id="IPR007396">
    <property type="entry name" value="TR_PAI2-type"/>
</dbReference>
<sequence length="210" mass="23544">MYIPKSFEMNDSSEIDSFIQTHSFGMLVSICDERPVATHVPFIYDPERHVLLGHMAKANPQWRNIDGQTVLVTFSGPHAYISPSWYEVSASVPTWNYVAVHVYGTCAVIENEDELASLLDKTIRFYEPDSELLSQANDPFYRNMMKAIVGVKIHITSVQGAAKLSQNKPSEVQQRVITKLRQYEDHGARSVARLMQARLDGTTGGGHTGE</sequence>
<evidence type="ECO:0000313" key="2">
    <source>
        <dbReference type="Proteomes" id="UP001164803"/>
    </source>
</evidence>
<dbReference type="Pfam" id="PF04299">
    <property type="entry name" value="FMN_bind_2"/>
    <property type="match status" value="1"/>
</dbReference>
<dbReference type="PANTHER" id="PTHR35802">
    <property type="entry name" value="PROTEASE SYNTHASE AND SPORULATION PROTEIN PAI 2"/>
    <property type="match status" value="1"/>
</dbReference>
<dbReference type="Gene3D" id="2.30.110.10">
    <property type="entry name" value="Electron Transport, Fmn-binding Protein, Chain A"/>
    <property type="match status" value="1"/>
</dbReference>
<dbReference type="PANTHER" id="PTHR35802:SF1">
    <property type="entry name" value="PROTEASE SYNTHASE AND SPORULATION PROTEIN PAI 2"/>
    <property type="match status" value="1"/>
</dbReference>
<dbReference type="EMBL" id="CP104064">
    <property type="protein sequence ID" value="WAH35231.1"/>
    <property type="molecule type" value="Genomic_DNA"/>
</dbReference>
<protein>
    <submittedName>
        <fullName evidence="1">FMN-binding negative transcriptional regulator</fullName>
    </submittedName>
</protein>
<dbReference type="SUPFAM" id="SSF50475">
    <property type="entry name" value="FMN-binding split barrel"/>
    <property type="match status" value="1"/>
</dbReference>
<accession>A0ABY6YZ28</accession>